<protein>
    <recommendedName>
        <fullName evidence="2">Reverse transcriptase domain-containing protein</fullName>
    </recommendedName>
</protein>
<dbReference type="PANTHER" id="PTHR33050:SF7">
    <property type="entry name" value="RIBONUCLEASE H"/>
    <property type="match status" value="1"/>
</dbReference>
<dbReference type="PANTHER" id="PTHR33050">
    <property type="entry name" value="REVERSE TRANSCRIPTASE DOMAIN-CONTAINING PROTEIN"/>
    <property type="match status" value="1"/>
</dbReference>
<evidence type="ECO:0000259" key="2">
    <source>
        <dbReference type="PROSITE" id="PS50878"/>
    </source>
</evidence>
<gene>
    <name evidence="3" type="ORF">INT45_007568</name>
</gene>
<dbReference type="PROSITE" id="PS50878">
    <property type="entry name" value="RT_POL"/>
    <property type="match status" value="1"/>
</dbReference>
<dbReference type="Proteomes" id="UP000646827">
    <property type="component" value="Unassembled WGS sequence"/>
</dbReference>
<dbReference type="Pfam" id="PF00078">
    <property type="entry name" value="RVT_1"/>
    <property type="match status" value="1"/>
</dbReference>
<evidence type="ECO:0000256" key="1">
    <source>
        <dbReference type="SAM" id="MobiDB-lite"/>
    </source>
</evidence>
<evidence type="ECO:0000313" key="3">
    <source>
        <dbReference type="EMBL" id="KAG2222132.1"/>
    </source>
</evidence>
<dbReference type="OrthoDB" id="2286148at2759"/>
<dbReference type="Gene3D" id="3.10.10.10">
    <property type="entry name" value="HIV Type 1 Reverse Transcriptase, subunit A, domain 1"/>
    <property type="match status" value="1"/>
</dbReference>
<feature type="compositionally biased region" description="Low complexity" evidence="1">
    <location>
        <begin position="220"/>
        <end position="231"/>
    </location>
</feature>
<comment type="caution">
    <text evidence="3">The sequence shown here is derived from an EMBL/GenBank/DDBJ whole genome shotgun (WGS) entry which is preliminary data.</text>
</comment>
<organism evidence="3 4">
    <name type="scientific">Circinella minor</name>
    <dbReference type="NCBI Taxonomy" id="1195481"/>
    <lineage>
        <taxon>Eukaryota</taxon>
        <taxon>Fungi</taxon>
        <taxon>Fungi incertae sedis</taxon>
        <taxon>Mucoromycota</taxon>
        <taxon>Mucoromycotina</taxon>
        <taxon>Mucoromycetes</taxon>
        <taxon>Mucorales</taxon>
        <taxon>Lichtheimiaceae</taxon>
        <taxon>Circinella</taxon>
    </lineage>
</organism>
<accession>A0A8H7S5I9</accession>
<feature type="domain" description="Reverse transcriptase" evidence="2">
    <location>
        <begin position="336"/>
        <end position="518"/>
    </location>
</feature>
<feature type="region of interest" description="Disordered" evidence="1">
    <location>
        <begin position="213"/>
        <end position="248"/>
    </location>
</feature>
<dbReference type="InterPro" id="IPR043502">
    <property type="entry name" value="DNA/RNA_pol_sf"/>
</dbReference>
<dbReference type="EMBL" id="JAEPRB010000091">
    <property type="protein sequence ID" value="KAG2222132.1"/>
    <property type="molecule type" value="Genomic_DNA"/>
</dbReference>
<evidence type="ECO:0000313" key="4">
    <source>
        <dbReference type="Proteomes" id="UP000646827"/>
    </source>
</evidence>
<feature type="compositionally biased region" description="Polar residues" evidence="1">
    <location>
        <begin position="232"/>
        <end position="244"/>
    </location>
</feature>
<dbReference type="SUPFAM" id="SSF56672">
    <property type="entry name" value="DNA/RNA polymerases"/>
    <property type="match status" value="1"/>
</dbReference>
<keyword evidence="4" id="KW-1185">Reference proteome</keyword>
<dbReference type="InterPro" id="IPR052055">
    <property type="entry name" value="Hepadnavirus_pol/RT"/>
</dbReference>
<name>A0A8H7S5I9_9FUNG</name>
<reference evidence="3 4" key="1">
    <citation type="submission" date="2020-12" db="EMBL/GenBank/DDBJ databases">
        <title>Metabolic potential, ecology and presence of endohyphal bacteria is reflected in genomic diversity of Mucoromycotina.</title>
        <authorList>
            <person name="Muszewska A."/>
            <person name="Okrasinska A."/>
            <person name="Steczkiewicz K."/>
            <person name="Drgas O."/>
            <person name="Orlowska M."/>
            <person name="Perlinska-Lenart U."/>
            <person name="Aleksandrzak-Piekarczyk T."/>
            <person name="Szatraj K."/>
            <person name="Zielenkiewicz U."/>
            <person name="Pilsyk S."/>
            <person name="Malc E."/>
            <person name="Mieczkowski P."/>
            <person name="Kruszewska J.S."/>
            <person name="Biernat P."/>
            <person name="Pawlowska J."/>
        </authorList>
    </citation>
    <scope>NUCLEOTIDE SEQUENCE [LARGE SCALE GENOMIC DNA]</scope>
    <source>
        <strain evidence="3 4">CBS 142.35</strain>
    </source>
</reference>
<dbReference type="InterPro" id="IPR043128">
    <property type="entry name" value="Rev_trsase/Diguanyl_cyclase"/>
</dbReference>
<dbReference type="Gene3D" id="3.30.70.270">
    <property type="match status" value="1"/>
</dbReference>
<sequence>MPEEQHEQTSTFMDQIIATLEQLSTRLNNIEASSSNNHHQSSLPMDTSDNHVPDFEGTDDEFLTEQAPTTLLQPYPALVEAIPGMAKDFFVKLWTRTPDVVFYMNLDRQLRLVQYRLSGITRPIDLFAHDTIQGHQVDGPTTLRFANTIYMLLSDVASLITNICTEFVCKETGLSSSPITAPGHLPNSPLLDTSQVLEQTKLTQALRKLSRRNHTTRWQNGGSNKNRYNNNMEKSCYNNNTSDDTSYDQRRYSSVQSPKQLFQGTVGGCLSSFSSAWTSLSSLSWIRHSIKDGFSIPFRTAPPTFQHHQHRLIHQIPTSTSTHQLINKEISLLLKKNAIEEATSENGFLSTLFTIPKKTGDLRPVLNLQPLNQYIPKRPFKVETMQQVCHMIQQGDWLTSIDLQDAFLHILVHKQLCCYLRFRWNNKIYQFRTLCFGMSLSPMVFTKILRPVLRWARRQGIRISASLDDLILADKTKEQAHHYTQKVLSKCFSLGFLVKSSKSHLSPTQSLDHLGFHIKTTSMRLSVPPKKLRDLRREARKILNQSTTTLRHLSSFIGKAQATTLAVFPARLYT</sequence>
<proteinExistence type="predicted"/>
<dbReference type="AlphaFoldDB" id="A0A8H7S5I9"/>
<dbReference type="CDD" id="cd03714">
    <property type="entry name" value="RT_DIRS1"/>
    <property type="match status" value="1"/>
</dbReference>
<dbReference type="InterPro" id="IPR000477">
    <property type="entry name" value="RT_dom"/>
</dbReference>